<gene>
    <name evidence="2" type="ORF">VZT92_014314</name>
</gene>
<dbReference type="Proteomes" id="UP001488805">
    <property type="component" value="Unassembled WGS sequence"/>
</dbReference>
<evidence type="ECO:0000313" key="2">
    <source>
        <dbReference type="EMBL" id="KAK9527781.1"/>
    </source>
</evidence>
<keyword evidence="3" id="KW-1185">Reference proteome</keyword>
<name>A0AAW1EYS0_ZOAVI</name>
<protein>
    <submittedName>
        <fullName evidence="2">Uncharacterized protein</fullName>
    </submittedName>
</protein>
<comment type="caution">
    <text evidence="2">The sequence shown here is derived from an EMBL/GenBank/DDBJ whole genome shotgun (WGS) entry which is preliminary data.</text>
</comment>
<reference evidence="2 3" key="1">
    <citation type="journal article" date="2024" name="Genome Biol. Evol.">
        <title>Chromosome-level genome assembly of the viviparous eelpout Zoarces viviparus.</title>
        <authorList>
            <person name="Fuhrmann N."/>
            <person name="Brasseur M.V."/>
            <person name="Bakowski C.E."/>
            <person name="Podsiadlowski L."/>
            <person name="Prost S."/>
            <person name="Krehenwinkel H."/>
            <person name="Mayer C."/>
        </authorList>
    </citation>
    <scope>NUCLEOTIDE SEQUENCE [LARGE SCALE GENOMIC DNA]</scope>
    <source>
        <strain evidence="2">NO-MEL_2022_Ind0_liver</strain>
    </source>
</reference>
<accession>A0AAW1EYS0</accession>
<evidence type="ECO:0000256" key="1">
    <source>
        <dbReference type="SAM" id="MobiDB-lite"/>
    </source>
</evidence>
<evidence type="ECO:0000313" key="3">
    <source>
        <dbReference type="Proteomes" id="UP001488805"/>
    </source>
</evidence>
<feature type="region of interest" description="Disordered" evidence="1">
    <location>
        <begin position="1"/>
        <end position="20"/>
    </location>
</feature>
<dbReference type="EMBL" id="JBCEZU010000112">
    <property type="protein sequence ID" value="KAK9527781.1"/>
    <property type="molecule type" value="Genomic_DNA"/>
</dbReference>
<dbReference type="AlphaFoldDB" id="A0AAW1EYS0"/>
<organism evidence="2 3">
    <name type="scientific">Zoarces viviparus</name>
    <name type="common">Viviparous eelpout</name>
    <name type="synonym">Blennius viviparus</name>
    <dbReference type="NCBI Taxonomy" id="48416"/>
    <lineage>
        <taxon>Eukaryota</taxon>
        <taxon>Metazoa</taxon>
        <taxon>Chordata</taxon>
        <taxon>Craniata</taxon>
        <taxon>Vertebrata</taxon>
        <taxon>Euteleostomi</taxon>
        <taxon>Actinopterygii</taxon>
        <taxon>Neopterygii</taxon>
        <taxon>Teleostei</taxon>
        <taxon>Neoteleostei</taxon>
        <taxon>Acanthomorphata</taxon>
        <taxon>Eupercaria</taxon>
        <taxon>Perciformes</taxon>
        <taxon>Cottioidei</taxon>
        <taxon>Zoarcales</taxon>
        <taxon>Zoarcidae</taxon>
        <taxon>Zoarcinae</taxon>
        <taxon>Zoarces</taxon>
    </lineage>
</organism>
<sequence length="95" mass="9788">MGSIFGDREQCAGQRGRGESKALVKCRFITGPIISPGKRAGRAAASLQPVLCSTPPREGQFGAGPLFSEGLLSDGPDTIIYQSLGARGAQGSPLN</sequence>
<proteinExistence type="predicted"/>